<evidence type="ECO:0000313" key="1">
    <source>
        <dbReference type="EMBL" id="MBA4618649.1"/>
    </source>
</evidence>
<dbReference type="EMBL" id="GISG01021553">
    <property type="protein sequence ID" value="MBA4618648.1"/>
    <property type="molecule type" value="Transcribed_RNA"/>
</dbReference>
<sequence length="140" mass="16112">MTCNLSYRTIPTKWSLGNNVPKERLHIAKTSPDPQHQEEQCLYHTRGSTYLQIAHAKNFVREQLCCRAHEQFISRSTRTQEYTIISEQQLALLFSCLVVITCRFSSCCHTEAHKPLCYIVKIARFSTMERREGGGVLTCS</sequence>
<protein>
    <submittedName>
        <fullName evidence="1">Uncharacterized protein</fullName>
    </submittedName>
</protein>
<name>A0A7C9CQY4_OPUST</name>
<reference evidence="1" key="2">
    <citation type="submission" date="2020-07" db="EMBL/GenBank/DDBJ databases">
        <authorList>
            <person name="Vera ALvarez R."/>
            <person name="Arias-Moreno D.M."/>
            <person name="Jimenez-Jacinto V."/>
            <person name="Jimenez-Bremont J.F."/>
            <person name="Swaminathan K."/>
            <person name="Moose S.P."/>
            <person name="Guerrero-Gonzalez M.L."/>
            <person name="Marino-Ramirez L."/>
            <person name="Landsman D."/>
            <person name="Rodriguez-Kessler M."/>
            <person name="Delgado-Sanchez P."/>
        </authorList>
    </citation>
    <scope>NUCLEOTIDE SEQUENCE</scope>
    <source>
        <tissue evidence="1">Cladode</tissue>
    </source>
</reference>
<dbReference type="EMBL" id="GISG01021554">
    <property type="protein sequence ID" value="MBA4618649.1"/>
    <property type="molecule type" value="Transcribed_RNA"/>
</dbReference>
<proteinExistence type="predicted"/>
<dbReference type="AlphaFoldDB" id="A0A7C9CQY4"/>
<accession>A0A7C9CQY4</accession>
<organism evidence="1">
    <name type="scientific">Opuntia streptacantha</name>
    <name type="common">Prickly pear cactus</name>
    <name type="synonym">Opuntia cardona</name>
    <dbReference type="NCBI Taxonomy" id="393608"/>
    <lineage>
        <taxon>Eukaryota</taxon>
        <taxon>Viridiplantae</taxon>
        <taxon>Streptophyta</taxon>
        <taxon>Embryophyta</taxon>
        <taxon>Tracheophyta</taxon>
        <taxon>Spermatophyta</taxon>
        <taxon>Magnoliopsida</taxon>
        <taxon>eudicotyledons</taxon>
        <taxon>Gunneridae</taxon>
        <taxon>Pentapetalae</taxon>
        <taxon>Caryophyllales</taxon>
        <taxon>Cactineae</taxon>
        <taxon>Cactaceae</taxon>
        <taxon>Opuntioideae</taxon>
        <taxon>Opuntia</taxon>
    </lineage>
</organism>
<reference evidence="1" key="1">
    <citation type="journal article" date="2013" name="J. Plant Res.">
        <title>Effect of fungi and light on seed germination of three Opuntia species from semiarid lands of central Mexico.</title>
        <authorList>
            <person name="Delgado-Sanchez P."/>
            <person name="Jimenez-Bremont J.F."/>
            <person name="Guerrero-Gonzalez Mde L."/>
            <person name="Flores J."/>
        </authorList>
    </citation>
    <scope>NUCLEOTIDE SEQUENCE</scope>
    <source>
        <tissue evidence="1">Cladode</tissue>
    </source>
</reference>